<name>A0A453E8E7_AEGTS</name>
<feature type="region of interest" description="Disordered" evidence="1">
    <location>
        <begin position="17"/>
        <end position="56"/>
    </location>
</feature>
<reference evidence="3" key="1">
    <citation type="journal article" date="2014" name="Science">
        <title>Ancient hybridizations among the ancestral genomes of bread wheat.</title>
        <authorList>
            <consortium name="International Wheat Genome Sequencing Consortium,"/>
            <person name="Marcussen T."/>
            <person name="Sandve S.R."/>
            <person name="Heier L."/>
            <person name="Spannagl M."/>
            <person name="Pfeifer M."/>
            <person name="Jakobsen K.S."/>
            <person name="Wulff B.B."/>
            <person name="Steuernagel B."/>
            <person name="Mayer K.F."/>
            <person name="Olsen O.A."/>
        </authorList>
    </citation>
    <scope>NUCLEOTIDE SEQUENCE [LARGE SCALE GENOMIC DNA]</scope>
    <source>
        <strain evidence="3">cv. AL8/78</strain>
    </source>
</reference>
<dbReference type="EnsemblPlants" id="AET3Gv20256300.1">
    <property type="protein sequence ID" value="AET3Gv20256300.1"/>
    <property type="gene ID" value="AET3Gv20256300"/>
</dbReference>
<feature type="compositionally biased region" description="Polar residues" evidence="1">
    <location>
        <begin position="43"/>
        <end position="52"/>
    </location>
</feature>
<reference evidence="3" key="2">
    <citation type="journal article" date="2017" name="Nat. Plants">
        <title>The Aegilops tauschii genome reveals multiple impacts of transposons.</title>
        <authorList>
            <person name="Zhao G."/>
            <person name="Zou C."/>
            <person name="Li K."/>
            <person name="Wang K."/>
            <person name="Li T."/>
            <person name="Gao L."/>
            <person name="Zhang X."/>
            <person name="Wang H."/>
            <person name="Yang Z."/>
            <person name="Liu X."/>
            <person name="Jiang W."/>
            <person name="Mao L."/>
            <person name="Kong X."/>
            <person name="Jiao Y."/>
            <person name="Jia J."/>
        </authorList>
    </citation>
    <scope>NUCLEOTIDE SEQUENCE [LARGE SCALE GENOMIC DNA]</scope>
    <source>
        <strain evidence="3">cv. AL8/78</strain>
    </source>
</reference>
<feature type="compositionally biased region" description="Acidic residues" evidence="1">
    <location>
        <begin position="25"/>
        <end position="39"/>
    </location>
</feature>
<evidence type="ECO:0000256" key="1">
    <source>
        <dbReference type="SAM" id="MobiDB-lite"/>
    </source>
</evidence>
<protein>
    <submittedName>
        <fullName evidence="2">Uncharacterized protein</fullName>
    </submittedName>
</protein>
<sequence>MDTLDIAKVEEIKSIPSYFGAGEKPDEEEDIHDMDTYEDTGDHSTATPQPSYFVTEEPDDDNILLTRTYDVSITYNYALDHKGARGGKHRY</sequence>
<proteinExistence type="predicted"/>
<dbReference type="Gramene" id="AET3Gv20256300.1">
    <property type="protein sequence ID" value="AET3Gv20256300.1"/>
    <property type="gene ID" value="AET3Gv20256300"/>
</dbReference>
<reference evidence="2" key="4">
    <citation type="submission" date="2019-03" db="UniProtKB">
        <authorList>
            <consortium name="EnsemblPlants"/>
        </authorList>
    </citation>
    <scope>IDENTIFICATION</scope>
</reference>
<dbReference type="STRING" id="200361.A0A453E8E7"/>
<reference evidence="2" key="3">
    <citation type="journal article" date="2017" name="Nature">
        <title>Genome sequence of the progenitor of the wheat D genome Aegilops tauschii.</title>
        <authorList>
            <person name="Luo M.C."/>
            <person name="Gu Y.Q."/>
            <person name="Puiu D."/>
            <person name="Wang H."/>
            <person name="Twardziok S.O."/>
            <person name="Deal K.R."/>
            <person name="Huo N."/>
            <person name="Zhu T."/>
            <person name="Wang L."/>
            <person name="Wang Y."/>
            <person name="McGuire P.E."/>
            <person name="Liu S."/>
            <person name="Long H."/>
            <person name="Ramasamy R.K."/>
            <person name="Rodriguez J.C."/>
            <person name="Van S.L."/>
            <person name="Yuan L."/>
            <person name="Wang Z."/>
            <person name="Xia Z."/>
            <person name="Xiao L."/>
            <person name="Anderson O.D."/>
            <person name="Ouyang S."/>
            <person name="Liang Y."/>
            <person name="Zimin A.V."/>
            <person name="Pertea G."/>
            <person name="Qi P."/>
            <person name="Bennetzen J.L."/>
            <person name="Dai X."/>
            <person name="Dawson M.W."/>
            <person name="Muller H.G."/>
            <person name="Kugler K."/>
            <person name="Rivarola-Duarte L."/>
            <person name="Spannagl M."/>
            <person name="Mayer K.F.X."/>
            <person name="Lu F.H."/>
            <person name="Bevan M.W."/>
            <person name="Leroy P."/>
            <person name="Li P."/>
            <person name="You F.M."/>
            <person name="Sun Q."/>
            <person name="Liu Z."/>
            <person name="Lyons E."/>
            <person name="Wicker T."/>
            <person name="Salzberg S.L."/>
            <person name="Devos K.M."/>
            <person name="Dvorak J."/>
        </authorList>
    </citation>
    <scope>NUCLEOTIDE SEQUENCE [LARGE SCALE GENOMIC DNA]</scope>
    <source>
        <strain evidence="2">cv. AL8/78</strain>
    </source>
</reference>
<keyword evidence="3" id="KW-1185">Reference proteome</keyword>
<dbReference type="AlphaFoldDB" id="A0A453E8E7"/>
<accession>A0A453E8E7</accession>
<organism evidence="2 3">
    <name type="scientific">Aegilops tauschii subsp. strangulata</name>
    <name type="common">Goatgrass</name>
    <dbReference type="NCBI Taxonomy" id="200361"/>
    <lineage>
        <taxon>Eukaryota</taxon>
        <taxon>Viridiplantae</taxon>
        <taxon>Streptophyta</taxon>
        <taxon>Embryophyta</taxon>
        <taxon>Tracheophyta</taxon>
        <taxon>Spermatophyta</taxon>
        <taxon>Magnoliopsida</taxon>
        <taxon>Liliopsida</taxon>
        <taxon>Poales</taxon>
        <taxon>Poaceae</taxon>
        <taxon>BOP clade</taxon>
        <taxon>Pooideae</taxon>
        <taxon>Triticodae</taxon>
        <taxon>Triticeae</taxon>
        <taxon>Triticinae</taxon>
        <taxon>Aegilops</taxon>
    </lineage>
</organism>
<reference evidence="2" key="5">
    <citation type="journal article" date="2021" name="G3 (Bethesda)">
        <title>Aegilops tauschii genome assembly Aet v5.0 features greater sequence contiguity and improved annotation.</title>
        <authorList>
            <person name="Wang L."/>
            <person name="Zhu T."/>
            <person name="Rodriguez J.C."/>
            <person name="Deal K.R."/>
            <person name="Dubcovsky J."/>
            <person name="McGuire P.E."/>
            <person name="Lux T."/>
            <person name="Spannagl M."/>
            <person name="Mayer K.F.X."/>
            <person name="Baldrich P."/>
            <person name="Meyers B.C."/>
            <person name="Huo N."/>
            <person name="Gu Y.Q."/>
            <person name="Zhou H."/>
            <person name="Devos K.M."/>
            <person name="Bennetzen J.L."/>
            <person name="Unver T."/>
            <person name="Budak H."/>
            <person name="Gulick P.J."/>
            <person name="Galiba G."/>
            <person name="Kalapos B."/>
            <person name="Nelson D.R."/>
            <person name="Li P."/>
            <person name="You F.M."/>
            <person name="Luo M.C."/>
            <person name="Dvorak J."/>
        </authorList>
    </citation>
    <scope>NUCLEOTIDE SEQUENCE [LARGE SCALE GENOMIC DNA]</scope>
    <source>
        <strain evidence="2">cv. AL8/78</strain>
    </source>
</reference>
<evidence type="ECO:0000313" key="2">
    <source>
        <dbReference type="EnsemblPlants" id="AET3Gv20256300.1"/>
    </source>
</evidence>
<dbReference type="Proteomes" id="UP000015105">
    <property type="component" value="Chromosome 3D"/>
</dbReference>
<evidence type="ECO:0000313" key="3">
    <source>
        <dbReference type="Proteomes" id="UP000015105"/>
    </source>
</evidence>